<dbReference type="EMBL" id="BLYI01000050">
    <property type="protein sequence ID" value="GFO86131.1"/>
    <property type="molecule type" value="Genomic_DNA"/>
</dbReference>
<evidence type="ECO:0000313" key="2">
    <source>
        <dbReference type="EMBL" id="GFO86131.1"/>
    </source>
</evidence>
<comment type="caution">
    <text evidence="2">The sequence shown here is derived from an EMBL/GenBank/DDBJ whole genome shotgun (WGS) entry which is preliminary data.</text>
</comment>
<sequence length="85" mass="9613">MQEQECTLDLNTIEAAVAGEKWALEKVLAYYADYIEELATVEVEQPDGSVKKVVDEDLKQQIGMKLLEEIPKFPLEEAKKQAAEE</sequence>
<dbReference type="Pfam" id="PF12645">
    <property type="entry name" value="HTH_16"/>
    <property type="match status" value="1"/>
</dbReference>
<dbReference type="Proteomes" id="UP000613208">
    <property type="component" value="Unassembled WGS sequence"/>
</dbReference>
<proteinExistence type="predicted"/>
<organism evidence="2 3">
    <name type="scientific">Anaerostipes butyraticus</name>
    <dbReference type="NCBI Taxonomy" id="645466"/>
    <lineage>
        <taxon>Bacteria</taxon>
        <taxon>Bacillati</taxon>
        <taxon>Bacillota</taxon>
        <taxon>Clostridia</taxon>
        <taxon>Lachnospirales</taxon>
        <taxon>Lachnospiraceae</taxon>
        <taxon>Anaerostipes</taxon>
    </lineage>
</organism>
<evidence type="ECO:0000313" key="3">
    <source>
        <dbReference type="Proteomes" id="UP000613208"/>
    </source>
</evidence>
<name>A0A916QAN5_9FIRM</name>
<gene>
    <name evidence="2" type="ORF">ANBU17_24780</name>
</gene>
<feature type="domain" description="Helix-turn-helix conjugative transposon-like" evidence="1">
    <location>
        <begin position="11"/>
        <end position="73"/>
    </location>
</feature>
<evidence type="ECO:0000259" key="1">
    <source>
        <dbReference type="Pfam" id="PF12645"/>
    </source>
</evidence>
<dbReference type="AlphaFoldDB" id="A0A916QAN5"/>
<accession>A0A916QAN5</accession>
<dbReference type="InterPro" id="IPR024760">
    <property type="entry name" value="HTH_dom_conjug_TS-like"/>
</dbReference>
<protein>
    <submittedName>
        <fullName evidence="2">Transposase</fullName>
    </submittedName>
</protein>
<reference evidence="2" key="1">
    <citation type="submission" date="2020-06" db="EMBL/GenBank/DDBJ databases">
        <title>Characterization of fructooligosaccharide metabolism and fructooligosaccharide-degrading enzymes in human commensal butyrate producers.</title>
        <authorList>
            <person name="Tanno H."/>
            <person name="Fujii T."/>
            <person name="Hirano K."/>
            <person name="Maeno S."/>
            <person name="Tonozuka T."/>
            <person name="Sakamoto M."/>
            <person name="Ohkuma M."/>
            <person name="Tochio T."/>
            <person name="Endo A."/>
        </authorList>
    </citation>
    <scope>NUCLEOTIDE SEQUENCE</scope>
    <source>
        <strain evidence="2">JCM 17466</strain>
    </source>
</reference>
<keyword evidence="3" id="KW-1185">Reference proteome</keyword>
<dbReference type="RefSeq" id="WP_087416744.1">
    <property type="nucleotide sequence ID" value="NZ_BLYI01000050.1"/>
</dbReference>